<feature type="zinc finger region" description="dksA C4-type" evidence="4">
    <location>
        <begin position="34"/>
        <end position="58"/>
    </location>
</feature>
<keyword evidence="7" id="KW-1185">Reference proteome</keyword>
<keyword evidence="3" id="KW-0862">Zinc</keyword>
<dbReference type="Proteomes" id="UP000317839">
    <property type="component" value="Unassembled WGS sequence"/>
</dbReference>
<evidence type="ECO:0000259" key="5">
    <source>
        <dbReference type="Pfam" id="PF01258"/>
    </source>
</evidence>
<sequence>MTDIFDHASELEELHRQRALESHKSRESSPSDDCVSCGAIIPQARKKALPECNLCIGCATIKELRRKP</sequence>
<evidence type="ECO:0000256" key="1">
    <source>
        <dbReference type="ARBA" id="ARBA00022723"/>
    </source>
</evidence>
<dbReference type="PROSITE" id="PS51128">
    <property type="entry name" value="ZF_DKSA_2"/>
    <property type="match status" value="1"/>
</dbReference>
<dbReference type="PANTHER" id="PTHR38777">
    <property type="entry name" value="FELS-2 PROPHAGE PROTEIN"/>
    <property type="match status" value="1"/>
</dbReference>
<dbReference type="InterPro" id="IPR000962">
    <property type="entry name" value="Znf_DskA_TraR"/>
</dbReference>
<dbReference type="PANTHER" id="PTHR38777:SF1">
    <property type="entry name" value="DNAK SUPPRESSOR PROTEIN"/>
    <property type="match status" value="1"/>
</dbReference>
<evidence type="ECO:0000313" key="6">
    <source>
        <dbReference type="EMBL" id="TQV76653.1"/>
    </source>
</evidence>
<name>A0A545THF1_9GAMM</name>
<accession>A0A545THF1</accession>
<dbReference type="AlphaFoldDB" id="A0A545THF1"/>
<keyword evidence="2" id="KW-0863">Zinc-finger</keyword>
<dbReference type="Pfam" id="PF01258">
    <property type="entry name" value="zf-dskA_traR"/>
    <property type="match status" value="1"/>
</dbReference>
<evidence type="ECO:0000313" key="7">
    <source>
        <dbReference type="Proteomes" id="UP000317839"/>
    </source>
</evidence>
<evidence type="ECO:0000256" key="4">
    <source>
        <dbReference type="PROSITE-ProRule" id="PRU00510"/>
    </source>
</evidence>
<dbReference type="GO" id="GO:1900378">
    <property type="term" value="P:positive regulation of secondary metabolite biosynthetic process"/>
    <property type="evidence" value="ECO:0007669"/>
    <property type="project" value="TreeGrafter"/>
</dbReference>
<proteinExistence type="predicted"/>
<keyword evidence="1" id="KW-0479">Metal-binding</keyword>
<dbReference type="RefSeq" id="WP_142888013.1">
    <property type="nucleotide sequence ID" value="NZ_VIKR01000001.1"/>
</dbReference>
<feature type="domain" description="Zinc finger DksA/TraR C4-type" evidence="5">
    <location>
        <begin position="34"/>
        <end position="63"/>
    </location>
</feature>
<dbReference type="EMBL" id="VIKR01000001">
    <property type="protein sequence ID" value="TQV76653.1"/>
    <property type="molecule type" value="Genomic_DNA"/>
</dbReference>
<comment type="caution">
    <text evidence="6">The sequence shown here is derived from an EMBL/GenBank/DDBJ whole genome shotgun (WGS) entry which is preliminary data.</text>
</comment>
<evidence type="ECO:0000256" key="2">
    <source>
        <dbReference type="ARBA" id="ARBA00022771"/>
    </source>
</evidence>
<reference evidence="6 7" key="1">
    <citation type="submission" date="2019-06" db="EMBL/GenBank/DDBJ databases">
        <title>Draft genome of Aliikangiella marina GYP-15.</title>
        <authorList>
            <person name="Wang G."/>
        </authorList>
    </citation>
    <scope>NUCLEOTIDE SEQUENCE [LARGE SCALE GENOMIC DNA]</scope>
    <source>
        <strain evidence="6 7">GYP-15</strain>
    </source>
</reference>
<dbReference type="OrthoDB" id="962301at2"/>
<dbReference type="GO" id="GO:0008270">
    <property type="term" value="F:zinc ion binding"/>
    <property type="evidence" value="ECO:0007669"/>
    <property type="project" value="UniProtKB-KW"/>
</dbReference>
<evidence type="ECO:0000256" key="3">
    <source>
        <dbReference type="ARBA" id="ARBA00022833"/>
    </source>
</evidence>
<organism evidence="6 7">
    <name type="scientific">Aliikangiella marina</name>
    <dbReference type="NCBI Taxonomy" id="1712262"/>
    <lineage>
        <taxon>Bacteria</taxon>
        <taxon>Pseudomonadati</taxon>
        <taxon>Pseudomonadota</taxon>
        <taxon>Gammaproteobacteria</taxon>
        <taxon>Oceanospirillales</taxon>
        <taxon>Pleioneaceae</taxon>
        <taxon>Aliikangiella</taxon>
    </lineage>
</organism>
<protein>
    <submittedName>
        <fullName evidence="6">TraR/DksA family transcriptional regulator</fullName>
    </submittedName>
</protein>
<gene>
    <name evidence="6" type="ORF">FLL45_01455</name>
</gene>
<dbReference type="SUPFAM" id="SSF57716">
    <property type="entry name" value="Glucocorticoid receptor-like (DNA-binding domain)"/>
    <property type="match status" value="1"/>
</dbReference>